<keyword evidence="9" id="KW-1185">Reference proteome</keyword>
<keyword evidence="8" id="KW-0030">Aminoacyl-tRNA synthetase</keyword>
<keyword evidence="4 6" id="KW-1133">Transmembrane helix</keyword>
<evidence type="ECO:0000259" key="7">
    <source>
        <dbReference type="Pfam" id="PF09924"/>
    </source>
</evidence>
<evidence type="ECO:0000256" key="3">
    <source>
        <dbReference type="ARBA" id="ARBA00022692"/>
    </source>
</evidence>
<dbReference type="GO" id="GO:0055091">
    <property type="term" value="P:phospholipid homeostasis"/>
    <property type="evidence" value="ECO:0007669"/>
    <property type="project" value="TreeGrafter"/>
</dbReference>
<dbReference type="EMBL" id="CTEC01000002">
    <property type="protein sequence ID" value="CQD20110.1"/>
    <property type="molecule type" value="Genomic_DNA"/>
</dbReference>
<evidence type="ECO:0000256" key="5">
    <source>
        <dbReference type="ARBA" id="ARBA00023136"/>
    </source>
</evidence>
<keyword evidence="3 6" id="KW-0812">Transmembrane</keyword>
<gene>
    <name evidence="8" type="primary">lysS_4</name>
    <name evidence="8" type="ORF">BN000_04770</name>
</gene>
<sequence>MGADVPAARIVSVALLLCVLVWLTVLVARERLGYESVAPGRFGWSVALLGAAALIARGIFLGRPVTTAHAMYAAVTVGAGVGAHVVSWAVLGNALIAGSGLALMLPTAARPQPELLGRVWGLVNATRGDPLAPFAMHSSKSYHLNADGTAAIAYRTRLGFAVVSGDPIGDVAQFEDLAADFVRMCRSRGWQIIVLAAGERHLRLWRGDTVGQPMLSVPIGRDVVVDIRRFTLRGRRFRNLRQAVQRTHNCGVTTEIVDEQGLSGATQAELTEVLYAAHRGARTDRGFCMNLDGALQGRYPGVHLAVARDRSGRVVAFHRYLTAGEGSEVSLDVPFRRPDAPNGVDERLSVDMIAHAKDSGGQRLSLAFAAFPEIFEAARPGPLQRIALWLIHLLDPLIRLESLYRYLRKFHALSQRRYVVLCAHHIPAALLVLLSLEFIPRPRHVRPG</sequence>
<evidence type="ECO:0000256" key="4">
    <source>
        <dbReference type="ARBA" id="ARBA00022989"/>
    </source>
</evidence>
<organism evidence="8 9">
    <name type="scientific">Mycobacterium europaeum</name>
    <dbReference type="NCBI Taxonomy" id="761804"/>
    <lineage>
        <taxon>Bacteria</taxon>
        <taxon>Bacillati</taxon>
        <taxon>Actinomycetota</taxon>
        <taxon>Actinomycetes</taxon>
        <taxon>Mycobacteriales</taxon>
        <taxon>Mycobacteriaceae</taxon>
        <taxon>Mycobacterium</taxon>
        <taxon>Mycobacterium simiae complex</taxon>
    </lineage>
</organism>
<dbReference type="Pfam" id="PF09924">
    <property type="entry name" value="LPG_synthase_C"/>
    <property type="match status" value="1"/>
</dbReference>
<feature type="transmembrane region" description="Helical" evidence="6">
    <location>
        <begin position="72"/>
        <end position="96"/>
    </location>
</feature>
<dbReference type="GO" id="GO:0005886">
    <property type="term" value="C:plasma membrane"/>
    <property type="evidence" value="ECO:0007669"/>
    <property type="project" value="UniProtKB-SubCell"/>
</dbReference>
<evidence type="ECO:0000313" key="8">
    <source>
        <dbReference type="EMBL" id="CQD20110.1"/>
    </source>
</evidence>
<dbReference type="PANTHER" id="PTHR34697">
    <property type="entry name" value="PHOSPHATIDYLGLYCEROL LYSYLTRANSFERASE"/>
    <property type="match status" value="1"/>
</dbReference>
<dbReference type="GO" id="GO:0004812">
    <property type="term" value="F:aminoacyl-tRNA ligase activity"/>
    <property type="evidence" value="ECO:0007669"/>
    <property type="project" value="UniProtKB-KW"/>
</dbReference>
<feature type="transmembrane region" description="Helical" evidence="6">
    <location>
        <begin position="6"/>
        <end position="28"/>
    </location>
</feature>
<keyword evidence="8" id="KW-0436">Ligase</keyword>
<keyword evidence="5 6" id="KW-0472">Membrane</keyword>
<evidence type="ECO:0000256" key="1">
    <source>
        <dbReference type="ARBA" id="ARBA00004651"/>
    </source>
</evidence>
<evidence type="ECO:0000256" key="6">
    <source>
        <dbReference type="SAM" id="Phobius"/>
    </source>
</evidence>
<evidence type="ECO:0000256" key="2">
    <source>
        <dbReference type="ARBA" id="ARBA00022475"/>
    </source>
</evidence>
<keyword evidence="2" id="KW-1003">Cell membrane</keyword>
<reference evidence="9" key="1">
    <citation type="submission" date="2015-03" db="EMBL/GenBank/DDBJ databases">
        <authorList>
            <person name="Urmite Genomes"/>
        </authorList>
    </citation>
    <scope>NUCLEOTIDE SEQUENCE [LARGE SCALE GENOMIC DNA]</scope>
    <source>
        <strain evidence="9">CSUR P1344</strain>
    </source>
</reference>
<dbReference type="PANTHER" id="PTHR34697:SF2">
    <property type="entry name" value="PHOSPHATIDYLGLYCEROL LYSYLTRANSFERASE"/>
    <property type="match status" value="1"/>
</dbReference>
<proteinExistence type="predicted"/>
<accession>A0A0U1DR13</accession>
<feature type="transmembrane region" description="Helical" evidence="6">
    <location>
        <begin position="40"/>
        <end position="60"/>
    </location>
</feature>
<name>A0A0U1DR13_9MYCO</name>
<protein>
    <submittedName>
        <fullName evidence="8">Lysyl-tRNA synthetase</fullName>
    </submittedName>
</protein>
<evidence type="ECO:0000313" key="9">
    <source>
        <dbReference type="Proteomes" id="UP000199601"/>
    </source>
</evidence>
<dbReference type="AlphaFoldDB" id="A0A0U1DR13"/>
<dbReference type="InterPro" id="IPR051211">
    <property type="entry name" value="PG_lysyltransferase"/>
</dbReference>
<feature type="domain" description="Phosphatidylglycerol lysyltransferase C-terminal" evidence="7">
    <location>
        <begin position="126"/>
        <end position="420"/>
    </location>
</feature>
<comment type="subcellular location">
    <subcellularLocation>
        <location evidence="1">Cell membrane</location>
        <topology evidence="1">Multi-pass membrane protein</topology>
    </subcellularLocation>
</comment>
<dbReference type="InterPro" id="IPR024320">
    <property type="entry name" value="LPG_synthase_C"/>
</dbReference>
<dbReference type="GO" id="GO:0016755">
    <property type="term" value="F:aminoacyltransferase activity"/>
    <property type="evidence" value="ECO:0007669"/>
    <property type="project" value="TreeGrafter"/>
</dbReference>
<dbReference type="Proteomes" id="UP000199601">
    <property type="component" value="Unassembled WGS sequence"/>
</dbReference>